<evidence type="ECO:0000313" key="12">
    <source>
        <dbReference type="Proteomes" id="UP001627154"/>
    </source>
</evidence>
<evidence type="ECO:0000256" key="1">
    <source>
        <dbReference type="ARBA" id="ARBA00004651"/>
    </source>
</evidence>
<proteinExistence type="inferred from homology"/>
<name>A0ABD2XH27_9HYME</name>
<evidence type="ECO:0000256" key="6">
    <source>
        <dbReference type="ARBA" id="ARBA00022989"/>
    </source>
</evidence>
<protein>
    <recommendedName>
        <fullName evidence="10">Odorant receptor</fullName>
    </recommendedName>
</protein>
<reference evidence="11 12" key="1">
    <citation type="journal article" date="2024" name="bioRxiv">
        <title>A reference genome for Trichogramma kaykai: A tiny desert-dwelling parasitoid wasp with competing sex-ratio distorters.</title>
        <authorList>
            <person name="Culotta J."/>
            <person name="Lindsey A.R."/>
        </authorList>
    </citation>
    <scope>NUCLEOTIDE SEQUENCE [LARGE SCALE GENOMIC DNA]</scope>
    <source>
        <strain evidence="11 12">KSX58</strain>
    </source>
</reference>
<evidence type="ECO:0000256" key="7">
    <source>
        <dbReference type="ARBA" id="ARBA00023136"/>
    </source>
</evidence>
<keyword evidence="4 10" id="KW-0812">Transmembrane</keyword>
<evidence type="ECO:0000313" key="11">
    <source>
        <dbReference type="EMBL" id="KAL3404425.1"/>
    </source>
</evidence>
<dbReference type="InterPro" id="IPR004117">
    <property type="entry name" value="7tm6_olfct_rcpt"/>
</dbReference>
<comment type="similarity">
    <text evidence="10">Belongs to the insect chemoreceptor superfamily. Heteromeric odorant receptor channel (TC 1.A.69) family.</text>
</comment>
<feature type="transmembrane region" description="Helical" evidence="10">
    <location>
        <begin position="123"/>
        <end position="145"/>
    </location>
</feature>
<evidence type="ECO:0000256" key="3">
    <source>
        <dbReference type="ARBA" id="ARBA00022606"/>
    </source>
</evidence>
<keyword evidence="7 10" id="KW-0472">Membrane</keyword>
<dbReference type="AlphaFoldDB" id="A0ABD2XH27"/>
<dbReference type="GO" id="GO:0005886">
    <property type="term" value="C:plasma membrane"/>
    <property type="evidence" value="ECO:0007669"/>
    <property type="project" value="UniProtKB-SubCell"/>
</dbReference>
<evidence type="ECO:0000256" key="9">
    <source>
        <dbReference type="ARBA" id="ARBA00023224"/>
    </source>
</evidence>
<feature type="transmembrane region" description="Helical" evidence="10">
    <location>
        <begin position="180"/>
        <end position="213"/>
    </location>
</feature>
<dbReference type="PANTHER" id="PTHR21137:SF35">
    <property type="entry name" value="ODORANT RECEPTOR 19A-RELATED"/>
    <property type="match status" value="1"/>
</dbReference>
<evidence type="ECO:0000256" key="8">
    <source>
        <dbReference type="ARBA" id="ARBA00023170"/>
    </source>
</evidence>
<comment type="subcellular location">
    <subcellularLocation>
        <location evidence="1 10">Cell membrane</location>
        <topology evidence="1 10">Multi-pass membrane protein</topology>
    </subcellularLocation>
</comment>
<dbReference type="GO" id="GO:0007608">
    <property type="term" value="P:sensory perception of smell"/>
    <property type="evidence" value="ECO:0007669"/>
    <property type="project" value="UniProtKB-KW"/>
</dbReference>
<evidence type="ECO:0000256" key="2">
    <source>
        <dbReference type="ARBA" id="ARBA00022475"/>
    </source>
</evidence>
<evidence type="ECO:0000256" key="10">
    <source>
        <dbReference type="RuleBase" id="RU351113"/>
    </source>
</evidence>
<dbReference type="EMBL" id="JBJJXI010000025">
    <property type="protein sequence ID" value="KAL3404425.1"/>
    <property type="molecule type" value="Genomic_DNA"/>
</dbReference>
<accession>A0ABD2XH27</accession>
<comment type="caution">
    <text evidence="10">Lacks conserved residue(s) required for the propagation of feature annotation.</text>
</comment>
<dbReference type="Pfam" id="PF02949">
    <property type="entry name" value="7tm_6"/>
    <property type="match status" value="1"/>
</dbReference>
<keyword evidence="12" id="KW-1185">Reference proteome</keyword>
<gene>
    <name evidence="11" type="ORF">TKK_002908</name>
</gene>
<comment type="caution">
    <text evidence="11">The sequence shown here is derived from an EMBL/GenBank/DDBJ whole genome shotgun (WGS) entry which is preliminary data.</text>
</comment>
<keyword evidence="5 10" id="KW-0552">Olfaction</keyword>
<evidence type="ECO:0000256" key="4">
    <source>
        <dbReference type="ARBA" id="ARBA00022692"/>
    </source>
</evidence>
<sequence>MELYDSRYFVINKKLQKLIGVWPFESRTRKNVCRTFGFIFMFIGVIPQVIALDVARRNKDFDKITQSFATFLFVLAIYSKLMTSIMKEKEMIKLYEEIVNNWNQMKEKDDKKEMIKHAEIGRFMTICYAAYVFNALIGFITFPLLPSIMDKISPLANGSRPRIYVLEGQYMIDREQYFEIIYILEAGVCIMMVVIFCTCDTAFCVCVEQSVGLMSVVKMRLKKATKYGRQLEKPDPNNTPYALVKKLIVFHQKVLTSVEIVESAYSLYLFALMGFNVLVLSFGSLVIVANLDNPMETLRYGMIFIGLMIHMFFLNLPGQRLLDASSDLHCNAYDNEWYECSEQTKQLLLFIMLKCETPCIITAGKIVIMNIQNFGILAKSAASYFTAFASFR</sequence>
<keyword evidence="3 10" id="KW-0716">Sensory transduction</keyword>
<feature type="transmembrane region" description="Helical" evidence="10">
    <location>
        <begin position="64"/>
        <end position="83"/>
    </location>
</feature>
<dbReference type="PANTHER" id="PTHR21137">
    <property type="entry name" value="ODORANT RECEPTOR"/>
    <property type="match status" value="1"/>
</dbReference>
<feature type="transmembrane region" description="Helical" evidence="10">
    <location>
        <begin position="297"/>
        <end position="316"/>
    </location>
</feature>
<dbReference type="GO" id="GO:0007165">
    <property type="term" value="P:signal transduction"/>
    <property type="evidence" value="ECO:0007669"/>
    <property type="project" value="UniProtKB-KW"/>
</dbReference>
<organism evidence="11 12">
    <name type="scientific">Trichogramma kaykai</name>
    <dbReference type="NCBI Taxonomy" id="54128"/>
    <lineage>
        <taxon>Eukaryota</taxon>
        <taxon>Metazoa</taxon>
        <taxon>Ecdysozoa</taxon>
        <taxon>Arthropoda</taxon>
        <taxon>Hexapoda</taxon>
        <taxon>Insecta</taxon>
        <taxon>Pterygota</taxon>
        <taxon>Neoptera</taxon>
        <taxon>Endopterygota</taxon>
        <taxon>Hymenoptera</taxon>
        <taxon>Apocrita</taxon>
        <taxon>Proctotrupomorpha</taxon>
        <taxon>Chalcidoidea</taxon>
        <taxon>Trichogrammatidae</taxon>
        <taxon>Trichogramma</taxon>
    </lineage>
</organism>
<keyword evidence="6 10" id="KW-1133">Transmembrane helix</keyword>
<feature type="transmembrane region" description="Helical" evidence="10">
    <location>
        <begin position="267"/>
        <end position="291"/>
    </location>
</feature>
<dbReference type="Proteomes" id="UP001627154">
    <property type="component" value="Unassembled WGS sequence"/>
</dbReference>
<keyword evidence="8 10" id="KW-0675">Receptor</keyword>
<evidence type="ECO:0000256" key="5">
    <source>
        <dbReference type="ARBA" id="ARBA00022725"/>
    </source>
</evidence>
<keyword evidence="2" id="KW-1003">Cell membrane</keyword>
<feature type="transmembrane region" description="Helical" evidence="10">
    <location>
        <begin position="32"/>
        <end position="52"/>
    </location>
</feature>
<keyword evidence="9 10" id="KW-0807">Transducer</keyword>